<feature type="transmembrane region" description="Helical" evidence="5">
    <location>
        <begin position="418"/>
        <end position="439"/>
    </location>
</feature>
<keyword evidence="2 5" id="KW-0812">Transmembrane</keyword>
<dbReference type="SUPFAM" id="SSF103473">
    <property type="entry name" value="MFS general substrate transporter"/>
    <property type="match status" value="1"/>
</dbReference>
<dbReference type="InterPro" id="IPR005828">
    <property type="entry name" value="MFS_sugar_transport-like"/>
</dbReference>
<comment type="caution">
    <text evidence="7">The sequence shown here is derived from an EMBL/GenBank/DDBJ whole genome shotgun (WGS) entry which is preliminary data.</text>
</comment>
<name>A0A1W0WHJ6_HYPEX</name>
<dbReference type="AlphaFoldDB" id="A0A1W0WHJ6"/>
<feature type="transmembrane region" description="Helical" evidence="5">
    <location>
        <begin position="187"/>
        <end position="205"/>
    </location>
</feature>
<sequence>MAATGDPDKQSSVGEYRDFDSVTDVMGGFGRYQKLVIFLVMIPAIFPNGFFNYNVVFMAATPDVYGCVLPIENFTVHDLALFAPLERRNGELVPSRCRMYELNYTSETRAHLLEIINRSSVALTTIPCTDGWVYNREVYQSTVVTEWDLVCDRESYASLSFSTSTFGGLFGPFLWAFSADRFGRKQAFFCMLGFQLIFGIATAFAPSLIWFYVFRFCVGMCTSFIYTVGLLMCIELTGKKTRALMSVICSVGYTCSVFAVLGIAYAVRTWRGLALASSTPLLFIFALWKFFPESPRWLLAHKHYDRLEDYVKKVARINGKTLSPKFVADLPEILSQIDDAEFAEKTSLLDLFRTPNLRKKALLLSFVNFCNVGIFSGLNLYAPAFGANPHFNTLLANLVELPPYVFARFICDKAGRRLSLFYPMFLCSAFCLSTVAVSASAATTILALSLCAKFCITLTFLVAELYEDEIFPTVVRGQGHSFTNAVSNLAGVSVPFVVSLGSTFTILPLVIFGCLCTIAAAAALFLPETVGKELPQTLLDGETFGKDMTWKSILTLIPVWIKKRKVEGAEATHPIEPPNTIVLTTKSTDKIQ</sequence>
<dbReference type="Pfam" id="PF00083">
    <property type="entry name" value="Sugar_tr"/>
    <property type="match status" value="1"/>
</dbReference>
<reference evidence="8" key="1">
    <citation type="submission" date="2017-01" db="EMBL/GenBank/DDBJ databases">
        <title>Comparative genomics of anhydrobiosis in the tardigrade Hypsibius dujardini.</title>
        <authorList>
            <person name="Yoshida Y."/>
            <person name="Koutsovoulos G."/>
            <person name="Laetsch D."/>
            <person name="Stevens L."/>
            <person name="Kumar S."/>
            <person name="Horikawa D."/>
            <person name="Ishino K."/>
            <person name="Komine S."/>
            <person name="Tomita M."/>
            <person name="Blaxter M."/>
            <person name="Arakawa K."/>
        </authorList>
    </citation>
    <scope>NUCLEOTIDE SEQUENCE [LARGE SCALE GENOMIC DNA]</scope>
    <source>
        <strain evidence="8">Z151</strain>
    </source>
</reference>
<protein>
    <submittedName>
        <fullName evidence="7">Carcinine</fullName>
    </submittedName>
</protein>
<keyword evidence="4 5" id="KW-0472">Membrane</keyword>
<feature type="transmembrane region" description="Helical" evidence="5">
    <location>
        <begin position="243"/>
        <end position="267"/>
    </location>
</feature>
<organism evidence="7 8">
    <name type="scientific">Hypsibius exemplaris</name>
    <name type="common">Freshwater tardigrade</name>
    <dbReference type="NCBI Taxonomy" id="2072580"/>
    <lineage>
        <taxon>Eukaryota</taxon>
        <taxon>Metazoa</taxon>
        <taxon>Ecdysozoa</taxon>
        <taxon>Tardigrada</taxon>
        <taxon>Eutardigrada</taxon>
        <taxon>Parachela</taxon>
        <taxon>Hypsibioidea</taxon>
        <taxon>Hypsibiidae</taxon>
        <taxon>Hypsibius</taxon>
    </lineage>
</organism>
<feature type="transmembrane region" description="Helical" evidence="5">
    <location>
        <begin position="211"/>
        <end position="231"/>
    </location>
</feature>
<feature type="domain" description="Major facilitator superfamily (MFS) profile" evidence="6">
    <location>
        <begin position="103"/>
        <end position="531"/>
    </location>
</feature>
<dbReference type="Proteomes" id="UP000192578">
    <property type="component" value="Unassembled WGS sequence"/>
</dbReference>
<dbReference type="OrthoDB" id="5141738at2759"/>
<evidence type="ECO:0000313" key="8">
    <source>
        <dbReference type="Proteomes" id="UP000192578"/>
    </source>
</evidence>
<dbReference type="PANTHER" id="PTHR24064">
    <property type="entry name" value="SOLUTE CARRIER FAMILY 22 MEMBER"/>
    <property type="match status" value="1"/>
</dbReference>
<dbReference type="InterPro" id="IPR020846">
    <property type="entry name" value="MFS_dom"/>
</dbReference>
<feature type="transmembrane region" description="Helical" evidence="5">
    <location>
        <begin position="273"/>
        <end position="291"/>
    </location>
</feature>
<dbReference type="EMBL" id="MTYJ01000101">
    <property type="protein sequence ID" value="OQV14659.1"/>
    <property type="molecule type" value="Genomic_DNA"/>
</dbReference>
<evidence type="ECO:0000256" key="4">
    <source>
        <dbReference type="ARBA" id="ARBA00023136"/>
    </source>
</evidence>
<evidence type="ECO:0000256" key="5">
    <source>
        <dbReference type="SAM" id="Phobius"/>
    </source>
</evidence>
<dbReference type="Gene3D" id="1.20.1250.20">
    <property type="entry name" value="MFS general substrate transporter like domains"/>
    <property type="match status" value="1"/>
</dbReference>
<dbReference type="InterPro" id="IPR036259">
    <property type="entry name" value="MFS_trans_sf"/>
</dbReference>
<evidence type="ECO:0000256" key="3">
    <source>
        <dbReference type="ARBA" id="ARBA00022989"/>
    </source>
</evidence>
<accession>A0A1W0WHJ6</accession>
<keyword evidence="8" id="KW-1185">Reference proteome</keyword>
<evidence type="ECO:0000256" key="1">
    <source>
        <dbReference type="ARBA" id="ARBA00004141"/>
    </source>
</evidence>
<evidence type="ECO:0000259" key="6">
    <source>
        <dbReference type="PROSITE" id="PS50850"/>
    </source>
</evidence>
<feature type="transmembrane region" description="Helical" evidence="5">
    <location>
        <begin position="156"/>
        <end position="175"/>
    </location>
</feature>
<dbReference type="GO" id="GO:0022857">
    <property type="term" value="F:transmembrane transporter activity"/>
    <property type="evidence" value="ECO:0007669"/>
    <property type="project" value="InterPro"/>
</dbReference>
<feature type="transmembrane region" description="Helical" evidence="5">
    <location>
        <begin position="35"/>
        <end position="53"/>
    </location>
</feature>
<evidence type="ECO:0000313" key="7">
    <source>
        <dbReference type="EMBL" id="OQV14659.1"/>
    </source>
</evidence>
<keyword evidence="3 5" id="KW-1133">Transmembrane helix</keyword>
<dbReference type="CDD" id="cd17317">
    <property type="entry name" value="MFS_SLC22"/>
    <property type="match status" value="1"/>
</dbReference>
<dbReference type="GO" id="GO:0016020">
    <property type="term" value="C:membrane"/>
    <property type="evidence" value="ECO:0007669"/>
    <property type="project" value="UniProtKB-SubCell"/>
</dbReference>
<comment type="subcellular location">
    <subcellularLocation>
        <location evidence="1">Membrane</location>
        <topology evidence="1">Multi-pass membrane protein</topology>
    </subcellularLocation>
</comment>
<evidence type="ECO:0000256" key="2">
    <source>
        <dbReference type="ARBA" id="ARBA00022692"/>
    </source>
</evidence>
<feature type="transmembrane region" description="Helical" evidence="5">
    <location>
        <begin position="361"/>
        <end position="382"/>
    </location>
</feature>
<gene>
    <name evidence="7" type="ORF">BV898_11165</name>
</gene>
<feature type="transmembrane region" description="Helical" evidence="5">
    <location>
        <begin position="504"/>
        <end position="526"/>
    </location>
</feature>
<dbReference type="PROSITE" id="PS50850">
    <property type="entry name" value="MFS"/>
    <property type="match status" value="1"/>
</dbReference>
<proteinExistence type="predicted"/>